<dbReference type="Proteomes" id="UP001161391">
    <property type="component" value="Unassembled WGS sequence"/>
</dbReference>
<evidence type="ECO:0008006" key="5">
    <source>
        <dbReference type="Google" id="ProtNLM"/>
    </source>
</evidence>
<organism evidence="3 4">
    <name type="scientific">Algimonas ampicilliniresistens</name>
    <dbReference type="NCBI Taxonomy" id="1298735"/>
    <lineage>
        <taxon>Bacteria</taxon>
        <taxon>Pseudomonadati</taxon>
        <taxon>Pseudomonadota</taxon>
        <taxon>Alphaproteobacteria</taxon>
        <taxon>Maricaulales</taxon>
        <taxon>Robiginitomaculaceae</taxon>
        <taxon>Algimonas</taxon>
    </lineage>
</organism>
<gene>
    <name evidence="3" type="ORF">GCM10007853_11360</name>
</gene>
<evidence type="ECO:0000256" key="1">
    <source>
        <dbReference type="SAM" id="MobiDB-lite"/>
    </source>
</evidence>
<reference evidence="3" key="2">
    <citation type="submission" date="2023-01" db="EMBL/GenBank/DDBJ databases">
        <title>Draft genome sequence of Algimonas ampicilliniresistens strain NBRC 108219.</title>
        <authorList>
            <person name="Sun Q."/>
            <person name="Mori K."/>
        </authorList>
    </citation>
    <scope>NUCLEOTIDE SEQUENCE</scope>
    <source>
        <strain evidence="3">NBRC 108219</strain>
    </source>
</reference>
<evidence type="ECO:0000313" key="4">
    <source>
        <dbReference type="Proteomes" id="UP001161391"/>
    </source>
</evidence>
<feature type="transmembrane region" description="Helical" evidence="2">
    <location>
        <begin position="32"/>
        <end position="54"/>
    </location>
</feature>
<keyword evidence="4" id="KW-1185">Reference proteome</keyword>
<evidence type="ECO:0000256" key="2">
    <source>
        <dbReference type="SAM" id="Phobius"/>
    </source>
</evidence>
<name>A0ABQ5V882_9PROT</name>
<comment type="caution">
    <text evidence="3">The sequence shown here is derived from an EMBL/GenBank/DDBJ whole genome shotgun (WGS) entry which is preliminary data.</text>
</comment>
<dbReference type="EMBL" id="BSNK01000001">
    <property type="protein sequence ID" value="GLQ23262.1"/>
    <property type="molecule type" value="Genomic_DNA"/>
</dbReference>
<keyword evidence="2" id="KW-0472">Membrane</keyword>
<protein>
    <recommendedName>
        <fullName evidence="5">DUF3955 domain-containing protein</fullName>
    </recommendedName>
</protein>
<evidence type="ECO:0000313" key="3">
    <source>
        <dbReference type="EMBL" id="GLQ23262.1"/>
    </source>
</evidence>
<keyword evidence="2" id="KW-1133">Transmembrane helix</keyword>
<accession>A0ABQ5V882</accession>
<feature type="region of interest" description="Disordered" evidence="1">
    <location>
        <begin position="1"/>
        <end position="26"/>
    </location>
</feature>
<feature type="transmembrane region" description="Helical" evidence="2">
    <location>
        <begin position="74"/>
        <end position="96"/>
    </location>
</feature>
<feature type="compositionally biased region" description="Basic and acidic residues" evidence="1">
    <location>
        <begin position="17"/>
        <end position="26"/>
    </location>
</feature>
<dbReference type="RefSeq" id="WP_284388497.1">
    <property type="nucleotide sequence ID" value="NZ_BSNK01000001.1"/>
</dbReference>
<proteinExistence type="predicted"/>
<keyword evidence="2" id="KW-0812">Transmembrane</keyword>
<sequence length="102" mass="11379">MTDPTPRSRNRVSRYQRAQERRESQRRADQRFYNGIFGIIGACVLVVLGLAMIASSGNAPEISGTGETLVRTTFLGLTALEIGGLVVVAIIAFIMWRRIKRR</sequence>
<reference evidence="3" key="1">
    <citation type="journal article" date="2014" name="Int. J. Syst. Evol. Microbiol.">
        <title>Complete genome of a new Firmicutes species belonging to the dominant human colonic microbiota ('Ruminococcus bicirculans') reveals two chromosomes and a selective capacity to utilize plant glucans.</title>
        <authorList>
            <consortium name="NISC Comparative Sequencing Program"/>
            <person name="Wegmann U."/>
            <person name="Louis P."/>
            <person name="Goesmann A."/>
            <person name="Henrissat B."/>
            <person name="Duncan S.H."/>
            <person name="Flint H.J."/>
        </authorList>
    </citation>
    <scope>NUCLEOTIDE SEQUENCE</scope>
    <source>
        <strain evidence="3">NBRC 108219</strain>
    </source>
</reference>